<dbReference type="Proteomes" id="UP000290189">
    <property type="component" value="Unassembled WGS sequence"/>
</dbReference>
<evidence type="ECO:0000313" key="3">
    <source>
        <dbReference type="Proteomes" id="UP000039324"/>
    </source>
</evidence>
<keyword evidence="2" id="KW-0496">Mitochondrion</keyword>
<geneLocation type="mitochondrion" evidence="2"/>
<keyword evidence="3" id="KW-1185">Reference proteome</keyword>
<evidence type="ECO:0000313" key="2">
    <source>
        <dbReference type="EMBL" id="SPQ93732.1"/>
    </source>
</evidence>
<dbReference type="AlphaFoldDB" id="A0A0G4J4A5"/>
<evidence type="ECO:0000313" key="1">
    <source>
        <dbReference type="EMBL" id="CEP02342.1"/>
    </source>
</evidence>
<proteinExistence type="predicted"/>
<evidence type="ECO:0000313" key="4">
    <source>
        <dbReference type="Proteomes" id="UP000290189"/>
    </source>
</evidence>
<organism evidence="1 3">
    <name type="scientific">Plasmodiophora brassicae</name>
    <name type="common">Clubroot disease agent</name>
    <dbReference type="NCBI Taxonomy" id="37360"/>
    <lineage>
        <taxon>Eukaryota</taxon>
        <taxon>Sar</taxon>
        <taxon>Rhizaria</taxon>
        <taxon>Endomyxa</taxon>
        <taxon>Phytomyxea</taxon>
        <taxon>Plasmodiophorida</taxon>
        <taxon>Plasmodiophoridae</taxon>
        <taxon>Plasmodiophora</taxon>
    </lineage>
</organism>
<sequence>MGLVAMMEHLPAQVVHRSLMPVLDLCTVNALLRVSRHMNQLLAPVSHGGVVRYAREVLAAADVAGDPTARANLQCLHAKLAGVLADLYARSLRNQACPAAFQERHRIVAAMETGLPHLPVPWIDVEGWQSSTAFLVAMQSGNYLLIKRHLRRIPPTRDNRRDDDEDAIVFYLRRPQGPDAVGYTVQIAFQLMHTGSAEPDSRREAWYSGLVNPAVLEDVLKELLGARGDRPDPVAAQAILESCPRSKQVVFRPSDHAVPSDGNLRDLSVFLACLRAMLPFWPPALHLDMYVIVVEYQPEPTGMDLSPFEFTQEPGPVRRACESILHRVVDVVRPAPRFFSCRRPDVAVQPFERNARSRPCRASLTYLLHRVFCEPLLGWSMASTVLGTMRLVRSAFALFNNVDPGNVGRAHRETAATLVRDGLVTYVDAVGAVINPFIVMQVSFTFAGQTIVGRQWLSHVDARERCGIALYSVPGVHRVAPPSKRARGHVALCDDALLFFDTSGPQATVSKDKLAELAADVNRCCEAAQSDLHLTDTGTLLDLLLFVAFGFFVDHYLIMDSNDGPSVHECISTTGYAERALLASREFQRARAILFDGTACAAQKRRRRPPRNATNICI</sequence>
<name>A0A0G4J4A5_PLABS</name>
<accession>A0A0G4J4A5</accession>
<dbReference type="Proteomes" id="UP000039324">
    <property type="component" value="Unassembled WGS sequence"/>
</dbReference>
<reference evidence="1 3" key="1">
    <citation type="submission" date="2015-02" db="EMBL/GenBank/DDBJ databases">
        <authorList>
            <person name="Chooi Y.-H."/>
        </authorList>
    </citation>
    <scope>NUCLEOTIDE SEQUENCE [LARGE SCALE GENOMIC DNA]</scope>
    <source>
        <strain evidence="1">E3</strain>
    </source>
</reference>
<gene>
    <name evidence="1" type="ORF">PBRA_008926</name>
    <name evidence="2" type="ORF">PLBR_LOCUS947</name>
</gene>
<protein>
    <submittedName>
        <fullName evidence="1">Uncharacterized protein</fullName>
    </submittedName>
</protein>
<dbReference type="EMBL" id="OVEO01000001">
    <property type="protein sequence ID" value="SPQ93732.1"/>
    <property type="molecule type" value="Genomic_DNA"/>
</dbReference>
<dbReference type="EMBL" id="CDSF01000124">
    <property type="protein sequence ID" value="CEP02342.1"/>
    <property type="molecule type" value="Genomic_DNA"/>
</dbReference>
<reference evidence="2 4" key="2">
    <citation type="submission" date="2018-03" db="EMBL/GenBank/DDBJ databases">
        <authorList>
            <person name="Fogelqvist J."/>
        </authorList>
    </citation>
    <scope>NUCLEOTIDE SEQUENCE [LARGE SCALE GENOMIC DNA]</scope>
</reference>